<gene>
    <name evidence="5" type="ORF">HBA54_01040</name>
</gene>
<evidence type="ECO:0000313" key="5">
    <source>
        <dbReference type="EMBL" id="NIA67172.1"/>
    </source>
</evidence>
<dbReference type="EMBL" id="JAAQPH010000001">
    <property type="protein sequence ID" value="NIA67172.1"/>
    <property type="molecule type" value="Genomic_DNA"/>
</dbReference>
<dbReference type="Proteomes" id="UP000761264">
    <property type="component" value="Unassembled WGS sequence"/>
</dbReference>
<dbReference type="InterPro" id="IPR013216">
    <property type="entry name" value="Methyltransf_11"/>
</dbReference>
<evidence type="ECO:0000256" key="1">
    <source>
        <dbReference type="ARBA" id="ARBA00022603"/>
    </source>
</evidence>
<dbReference type="AlphaFoldDB" id="A0A967EUL1"/>
<dbReference type="CDD" id="cd02440">
    <property type="entry name" value="AdoMet_MTases"/>
    <property type="match status" value="1"/>
</dbReference>
<dbReference type="InterPro" id="IPR029063">
    <property type="entry name" value="SAM-dependent_MTases_sf"/>
</dbReference>
<keyword evidence="6" id="KW-1185">Reference proteome</keyword>
<feature type="domain" description="Methyltransferase type 11" evidence="4">
    <location>
        <begin position="71"/>
        <end position="167"/>
    </location>
</feature>
<accession>A0A967EUL1</accession>
<dbReference type="SUPFAM" id="SSF53335">
    <property type="entry name" value="S-adenosyl-L-methionine-dependent methyltransferases"/>
    <property type="match status" value="1"/>
</dbReference>
<organism evidence="5 6">
    <name type="scientific">Pelagibius litoralis</name>
    <dbReference type="NCBI Taxonomy" id="374515"/>
    <lineage>
        <taxon>Bacteria</taxon>
        <taxon>Pseudomonadati</taxon>
        <taxon>Pseudomonadota</taxon>
        <taxon>Alphaproteobacteria</taxon>
        <taxon>Rhodospirillales</taxon>
        <taxon>Rhodovibrionaceae</taxon>
        <taxon>Pelagibius</taxon>
    </lineage>
</organism>
<sequence>MARTSPLSQTQRASGPVSYKRRTLLSDRELWDQKADDWHIQVGDDGDRNRRYNSDPVLWRFMGPVKGLDVLDAGCGTGYLSRQLALKGARVTAVDLSAVMTGFSRRLAAERNLTMSVFTESCETLSQVPDASQDRLVSNYVLQDLPDYRAALSAAQRVLRPGGRAVFILLHPCFPLSDKMEQEDGTISFHWESSYFDEAALEEPPWNHFTTVFTSYHRPLSAYWRAFTEAGFRILDFDEPVASPDGELPSELLKRFRMRPNSVAFHLEKPGSP</sequence>
<evidence type="ECO:0000259" key="4">
    <source>
        <dbReference type="Pfam" id="PF08241"/>
    </source>
</evidence>
<proteinExistence type="predicted"/>
<name>A0A967EUL1_9PROT</name>
<dbReference type="PANTHER" id="PTHR43464">
    <property type="entry name" value="METHYLTRANSFERASE"/>
    <property type="match status" value="1"/>
</dbReference>
<evidence type="ECO:0000313" key="6">
    <source>
        <dbReference type="Proteomes" id="UP000761264"/>
    </source>
</evidence>
<comment type="caution">
    <text evidence="5">The sequence shown here is derived from an EMBL/GenBank/DDBJ whole genome shotgun (WGS) entry which is preliminary data.</text>
</comment>
<evidence type="ECO:0000256" key="3">
    <source>
        <dbReference type="ARBA" id="ARBA00022691"/>
    </source>
</evidence>
<evidence type="ECO:0000256" key="2">
    <source>
        <dbReference type="ARBA" id="ARBA00022679"/>
    </source>
</evidence>
<keyword evidence="2" id="KW-0808">Transferase</keyword>
<keyword evidence="3" id="KW-0949">S-adenosyl-L-methionine</keyword>
<dbReference type="Gene3D" id="3.40.50.150">
    <property type="entry name" value="Vaccinia Virus protein VP39"/>
    <property type="match status" value="1"/>
</dbReference>
<dbReference type="GO" id="GO:0032259">
    <property type="term" value="P:methylation"/>
    <property type="evidence" value="ECO:0007669"/>
    <property type="project" value="UniProtKB-KW"/>
</dbReference>
<dbReference type="PANTHER" id="PTHR43464:SF19">
    <property type="entry name" value="UBIQUINONE BIOSYNTHESIS O-METHYLTRANSFERASE, MITOCHONDRIAL"/>
    <property type="match status" value="1"/>
</dbReference>
<keyword evidence="1 5" id="KW-0489">Methyltransferase</keyword>
<dbReference type="GO" id="GO:0008757">
    <property type="term" value="F:S-adenosylmethionine-dependent methyltransferase activity"/>
    <property type="evidence" value="ECO:0007669"/>
    <property type="project" value="InterPro"/>
</dbReference>
<dbReference type="Pfam" id="PF08241">
    <property type="entry name" value="Methyltransf_11"/>
    <property type="match status" value="1"/>
</dbReference>
<protein>
    <submittedName>
        <fullName evidence="5">Class I SAM-dependent methyltransferase</fullName>
    </submittedName>
</protein>
<reference evidence="5" key="1">
    <citation type="submission" date="2020-03" db="EMBL/GenBank/DDBJ databases">
        <title>Genome of Pelagibius litoralis DSM 21314T.</title>
        <authorList>
            <person name="Wang G."/>
        </authorList>
    </citation>
    <scope>NUCLEOTIDE SEQUENCE</scope>
    <source>
        <strain evidence="5">DSM 21314</strain>
    </source>
</reference>